<accession>W8C8V0</accession>
<protein>
    <submittedName>
        <fullName evidence="1">Uncharacterized protein</fullName>
    </submittedName>
</protein>
<reference evidence="1" key="1">
    <citation type="submission" date="2013-07" db="EMBL/GenBank/DDBJ databases">
        <authorList>
            <person name="Geib S."/>
        </authorList>
    </citation>
    <scope>NUCLEOTIDE SEQUENCE</scope>
</reference>
<organism evidence="1">
    <name type="scientific">Ceratitis capitata</name>
    <name type="common">Mediterranean fruit fly</name>
    <name type="synonym">Tephritis capitata</name>
    <dbReference type="NCBI Taxonomy" id="7213"/>
    <lineage>
        <taxon>Eukaryota</taxon>
        <taxon>Metazoa</taxon>
        <taxon>Ecdysozoa</taxon>
        <taxon>Arthropoda</taxon>
        <taxon>Hexapoda</taxon>
        <taxon>Insecta</taxon>
        <taxon>Pterygota</taxon>
        <taxon>Neoptera</taxon>
        <taxon>Endopterygota</taxon>
        <taxon>Diptera</taxon>
        <taxon>Brachycera</taxon>
        <taxon>Muscomorpha</taxon>
        <taxon>Tephritoidea</taxon>
        <taxon>Tephritidae</taxon>
        <taxon>Ceratitis</taxon>
        <taxon>Ceratitis</taxon>
    </lineage>
</organism>
<dbReference type="AlphaFoldDB" id="W8C8V0"/>
<proteinExistence type="evidence at transcript level"/>
<name>W8C8V0_CERCA</name>
<sequence>MRHLFLLNSRAKQSVALIFVSGGTVLGTPPLGDFYHLVGTHRVQPFHHFMALNNATVCRQMPLPTIGVKGSLGKTKEMKIQTQKKFLLRPVRNNSTPSST</sequence>
<dbReference type="EMBL" id="GAMC01002729">
    <property type="protein sequence ID" value="JAC03827.1"/>
    <property type="molecule type" value="mRNA"/>
</dbReference>
<reference evidence="1" key="2">
    <citation type="journal article" date="2014" name="BMC Genomics">
        <title>A genomic perspective to assessing quality of mass-reared SIT flies used in Mediterranean fruit fly (Ceratitis capitata) eradication in California.</title>
        <authorList>
            <person name="Calla B."/>
            <person name="Hall B."/>
            <person name="Hou S."/>
            <person name="Geib S.M."/>
        </authorList>
    </citation>
    <scope>NUCLEOTIDE SEQUENCE</scope>
</reference>
<evidence type="ECO:0000313" key="1">
    <source>
        <dbReference type="EMBL" id="JAC03827.1"/>
    </source>
</evidence>
<feature type="non-terminal residue" evidence="1">
    <location>
        <position position="100"/>
    </location>
</feature>